<keyword evidence="4" id="KW-0732">Signal</keyword>
<reference evidence="5 6" key="1">
    <citation type="submission" date="2019-08" db="EMBL/GenBank/DDBJ databases">
        <title>Deep-cultivation of Planctomycetes and their phenomic and genomic characterization uncovers novel biology.</title>
        <authorList>
            <person name="Wiegand S."/>
            <person name="Jogler M."/>
            <person name="Boedeker C."/>
            <person name="Pinto D."/>
            <person name="Vollmers J."/>
            <person name="Rivas-Marin E."/>
            <person name="Kohn T."/>
            <person name="Peeters S.H."/>
            <person name="Heuer A."/>
            <person name="Rast P."/>
            <person name="Oberbeckmann S."/>
            <person name="Bunk B."/>
            <person name="Jeske O."/>
            <person name="Meyerdierks A."/>
            <person name="Storesund J.E."/>
            <person name="Kallscheuer N."/>
            <person name="Luecker S."/>
            <person name="Lage O.M."/>
            <person name="Pohl T."/>
            <person name="Merkel B.J."/>
            <person name="Hornburger P."/>
            <person name="Mueller R.-W."/>
            <person name="Bruemmer F."/>
            <person name="Labrenz M."/>
            <person name="Spormann A.M."/>
            <person name="Op den Camp H."/>
            <person name="Overmann J."/>
            <person name="Amann R."/>
            <person name="Jetten M.S.M."/>
            <person name="Mascher T."/>
            <person name="Medema M.H."/>
            <person name="Devos D.P."/>
            <person name="Kaster A.-K."/>
            <person name="Ovreas L."/>
            <person name="Rohde M."/>
            <person name="Galperin M.Y."/>
            <person name="Jogler C."/>
        </authorList>
    </citation>
    <scope>NUCLEOTIDE SEQUENCE [LARGE SCALE GENOMIC DNA]</scope>
    <source>
        <strain evidence="5 6">UC8</strain>
    </source>
</reference>
<dbReference type="RefSeq" id="WP_084427762.1">
    <property type="nucleotide sequence ID" value="NZ_CP042914.1"/>
</dbReference>
<dbReference type="PANTHER" id="PTHR44858">
    <property type="entry name" value="TETRATRICOPEPTIDE REPEAT PROTEIN 6"/>
    <property type="match status" value="1"/>
</dbReference>
<feature type="repeat" description="TPR" evidence="3">
    <location>
        <begin position="44"/>
        <end position="77"/>
    </location>
</feature>
<dbReference type="Proteomes" id="UP000325286">
    <property type="component" value="Chromosome"/>
</dbReference>
<name>A0A5B9QX57_9BACT</name>
<dbReference type="PROSITE" id="PS50293">
    <property type="entry name" value="TPR_REGION"/>
    <property type="match status" value="1"/>
</dbReference>
<evidence type="ECO:0000256" key="2">
    <source>
        <dbReference type="ARBA" id="ARBA00022803"/>
    </source>
</evidence>
<proteinExistence type="predicted"/>
<evidence type="ECO:0000256" key="3">
    <source>
        <dbReference type="PROSITE-ProRule" id="PRU00339"/>
    </source>
</evidence>
<evidence type="ECO:0000313" key="6">
    <source>
        <dbReference type="Proteomes" id="UP000325286"/>
    </source>
</evidence>
<gene>
    <name evidence="5" type="ORF">UC8_56680</name>
</gene>
<evidence type="ECO:0000256" key="1">
    <source>
        <dbReference type="ARBA" id="ARBA00022737"/>
    </source>
</evidence>
<accession>A0A5B9QX57</accession>
<feature type="signal peptide" evidence="4">
    <location>
        <begin position="1"/>
        <end position="24"/>
    </location>
</feature>
<dbReference type="Gene3D" id="1.25.40.10">
    <property type="entry name" value="Tetratricopeptide repeat domain"/>
    <property type="match status" value="2"/>
</dbReference>
<protein>
    <submittedName>
        <fullName evidence="5">Tetratricopeptide repeat protein</fullName>
    </submittedName>
</protein>
<dbReference type="PROSITE" id="PS50005">
    <property type="entry name" value="TPR"/>
    <property type="match status" value="2"/>
</dbReference>
<dbReference type="SUPFAM" id="SSF48452">
    <property type="entry name" value="TPR-like"/>
    <property type="match status" value="1"/>
</dbReference>
<dbReference type="InterPro" id="IPR050498">
    <property type="entry name" value="Ycf3"/>
</dbReference>
<dbReference type="Pfam" id="PF00515">
    <property type="entry name" value="TPR_1"/>
    <property type="match status" value="1"/>
</dbReference>
<sequence precursor="true">MDSRQLPASLLLVLLSAIWSSAHEGPHDVIDRLTATIRDEGLTADSLFRRGCEYRALRKYRSAAEDFKRALQLEPESDLIRLELLRLQLRQFEAVLVAAGDTAGMQTVAGGLLGRTEPLLDSSEQGVQAAVHALRGQIYRHTQRWRLAIDEFNAALQTHPREIQWVLWRAEAEQQLGHYDAAVAGLREAAATTESPVLQAALCDTLLAAAGQASDAKAEHAAKWLAEAGAIIDQQLARCRLKSRWRIRKAEWALVSGDAGQARAQLLAAIDELDARLNTPRPDPVLIRDRQKALCLMPN</sequence>
<keyword evidence="2 3" id="KW-0802">TPR repeat</keyword>
<dbReference type="SMART" id="SM00028">
    <property type="entry name" value="TPR"/>
    <property type="match status" value="2"/>
</dbReference>
<dbReference type="AlphaFoldDB" id="A0A5B9QX57"/>
<keyword evidence="1" id="KW-0677">Repeat</keyword>
<dbReference type="EMBL" id="CP042914">
    <property type="protein sequence ID" value="QEG43617.1"/>
    <property type="molecule type" value="Genomic_DNA"/>
</dbReference>
<dbReference type="PANTHER" id="PTHR44858:SF1">
    <property type="entry name" value="UDP-N-ACETYLGLUCOSAMINE--PEPTIDE N-ACETYLGLUCOSAMINYLTRANSFERASE SPINDLY-RELATED"/>
    <property type="match status" value="1"/>
</dbReference>
<evidence type="ECO:0000256" key="4">
    <source>
        <dbReference type="SAM" id="SignalP"/>
    </source>
</evidence>
<dbReference type="KEGG" id="rul:UC8_56680"/>
<evidence type="ECO:0000313" key="5">
    <source>
        <dbReference type="EMBL" id="QEG43617.1"/>
    </source>
</evidence>
<feature type="repeat" description="TPR" evidence="3">
    <location>
        <begin position="129"/>
        <end position="162"/>
    </location>
</feature>
<dbReference type="OrthoDB" id="255920at2"/>
<feature type="chain" id="PRO_5022707447" evidence="4">
    <location>
        <begin position="25"/>
        <end position="299"/>
    </location>
</feature>
<dbReference type="InterPro" id="IPR019734">
    <property type="entry name" value="TPR_rpt"/>
</dbReference>
<dbReference type="InterPro" id="IPR011990">
    <property type="entry name" value="TPR-like_helical_dom_sf"/>
</dbReference>
<keyword evidence="6" id="KW-1185">Reference proteome</keyword>
<organism evidence="5 6">
    <name type="scientific">Roseimaritima ulvae</name>
    <dbReference type="NCBI Taxonomy" id="980254"/>
    <lineage>
        <taxon>Bacteria</taxon>
        <taxon>Pseudomonadati</taxon>
        <taxon>Planctomycetota</taxon>
        <taxon>Planctomycetia</taxon>
        <taxon>Pirellulales</taxon>
        <taxon>Pirellulaceae</taxon>
        <taxon>Roseimaritima</taxon>
    </lineage>
</organism>